<name>A0A328ARI8_9CAUL</name>
<organism evidence="5 6">
    <name type="scientific">Phenylobacterium soli</name>
    <dbReference type="NCBI Taxonomy" id="2170551"/>
    <lineage>
        <taxon>Bacteria</taxon>
        <taxon>Pseudomonadati</taxon>
        <taxon>Pseudomonadota</taxon>
        <taxon>Alphaproteobacteria</taxon>
        <taxon>Caulobacterales</taxon>
        <taxon>Caulobacteraceae</taxon>
        <taxon>Phenylobacterium</taxon>
    </lineage>
</organism>
<reference evidence="6" key="1">
    <citation type="submission" date="2018-05" db="EMBL/GenBank/DDBJ databases">
        <authorList>
            <person name="Li X."/>
        </authorList>
    </citation>
    <scope>NUCLEOTIDE SEQUENCE [LARGE SCALE GENOMIC DNA]</scope>
    <source>
        <strain evidence="6">LX32</strain>
    </source>
</reference>
<dbReference type="PRINTS" id="PR00081">
    <property type="entry name" value="GDHRDH"/>
</dbReference>
<evidence type="ECO:0000256" key="3">
    <source>
        <dbReference type="ARBA" id="ARBA00069939"/>
    </source>
</evidence>
<dbReference type="SUPFAM" id="SSF51735">
    <property type="entry name" value="NAD(P)-binding Rossmann-fold domains"/>
    <property type="match status" value="1"/>
</dbReference>
<dbReference type="RefSeq" id="WP_111529306.1">
    <property type="nucleotide sequence ID" value="NZ_JBHRSG010000003.1"/>
</dbReference>
<dbReference type="InterPro" id="IPR002347">
    <property type="entry name" value="SDR_fam"/>
</dbReference>
<dbReference type="EMBL" id="QFYQ01000001">
    <property type="protein sequence ID" value="RAK55558.1"/>
    <property type="molecule type" value="Genomic_DNA"/>
</dbReference>
<dbReference type="Proteomes" id="UP000249254">
    <property type="component" value="Unassembled WGS sequence"/>
</dbReference>
<dbReference type="CDD" id="cd05233">
    <property type="entry name" value="SDR_c"/>
    <property type="match status" value="1"/>
</dbReference>
<sequence>MSLAGRVALVSGASRGVGRAIALALAEDGADVAVNYRREAAEAEAVVKAIEAMGRRAKAYQASVDDYAQDKAMVDQAVADFGRIDILVHNAGIASRGQSVVDTDPTEPQRLFATHAQAAHHLAALCVPHMRQNPRGDVVVISSVATLSHAANGAPYNMAKAALEALALTLMKEERGNGIYVNIVAPGLVDTDMGQRLAKAAMGAADIHMLDKNMPFGHVCQPEEVASVVRFLVSPANTYVTGEKINVHGGGQR</sequence>
<evidence type="ECO:0000256" key="1">
    <source>
        <dbReference type="ARBA" id="ARBA00006484"/>
    </source>
</evidence>
<evidence type="ECO:0000313" key="5">
    <source>
        <dbReference type="EMBL" id="RAK55558.1"/>
    </source>
</evidence>
<protein>
    <recommendedName>
        <fullName evidence="3">D-xylose 1-dehydrogenase</fullName>
        <ecNumber evidence="2">1.1.1.175</ecNumber>
    </recommendedName>
</protein>
<dbReference type="PROSITE" id="PS00061">
    <property type="entry name" value="ADH_SHORT"/>
    <property type="match status" value="1"/>
</dbReference>
<dbReference type="Pfam" id="PF13561">
    <property type="entry name" value="adh_short_C2"/>
    <property type="match status" value="1"/>
</dbReference>
<comment type="caution">
    <text evidence="5">The sequence shown here is derived from an EMBL/GenBank/DDBJ whole genome shotgun (WGS) entry which is preliminary data.</text>
</comment>
<evidence type="ECO:0000313" key="6">
    <source>
        <dbReference type="Proteomes" id="UP000249254"/>
    </source>
</evidence>
<keyword evidence="6" id="KW-1185">Reference proteome</keyword>
<dbReference type="AlphaFoldDB" id="A0A328ARI8"/>
<dbReference type="InterPro" id="IPR036291">
    <property type="entry name" value="NAD(P)-bd_dom_sf"/>
</dbReference>
<dbReference type="FunFam" id="3.40.50.720:FF:000084">
    <property type="entry name" value="Short-chain dehydrogenase reductase"/>
    <property type="match status" value="1"/>
</dbReference>
<evidence type="ECO:0000256" key="2">
    <source>
        <dbReference type="ARBA" id="ARBA00066641"/>
    </source>
</evidence>
<dbReference type="SMART" id="SM00822">
    <property type="entry name" value="PKS_KR"/>
    <property type="match status" value="1"/>
</dbReference>
<dbReference type="GO" id="GO:0032787">
    <property type="term" value="P:monocarboxylic acid metabolic process"/>
    <property type="evidence" value="ECO:0007669"/>
    <property type="project" value="UniProtKB-ARBA"/>
</dbReference>
<dbReference type="EC" id="1.1.1.175" evidence="2"/>
<evidence type="ECO:0000259" key="4">
    <source>
        <dbReference type="SMART" id="SM00822"/>
    </source>
</evidence>
<dbReference type="Gene3D" id="3.40.50.720">
    <property type="entry name" value="NAD(P)-binding Rossmann-like Domain"/>
    <property type="match status" value="1"/>
</dbReference>
<dbReference type="PANTHER" id="PTHR42879:SF2">
    <property type="entry name" value="3-OXOACYL-[ACYL-CARRIER-PROTEIN] REDUCTASE FABG"/>
    <property type="match status" value="1"/>
</dbReference>
<gene>
    <name evidence="5" type="ORF">DJ017_14090</name>
</gene>
<dbReference type="InterPro" id="IPR020904">
    <property type="entry name" value="Sc_DH/Rdtase_CS"/>
</dbReference>
<dbReference type="InterPro" id="IPR057326">
    <property type="entry name" value="KR_dom"/>
</dbReference>
<accession>A0A328ARI8</accession>
<dbReference type="GO" id="GO:0047838">
    <property type="term" value="F:D-xylose 1-dehydrogenase (NAD+) activity"/>
    <property type="evidence" value="ECO:0007669"/>
    <property type="project" value="UniProtKB-EC"/>
</dbReference>
<comment type="similarity">
    <text evidence="1">Belongs to the short-chain dehydrogenases/reductases (SDR) family.</text>
</comment>
<dbReference type="InterPro" id="IPR050259">
    <property type="entry name" value="SDR"/>
</dbReference>
<feature type="domain" description="Ketoreductase" evidence="4">
    <location>
        <begin position="6"/>
        <end position="192"/>
    </location>
</feature>
<proteinExistence type="inferred from homology"/>
<dbReference type="PANTHER" id="PTHR42879">
    <property type="entry name" value="3-OXOACYL-(ACYL-CARRIER-PROTEIN) REDUCTASE"/>
    <property type="match status" value="1"/>
</dbReference>
<dbReference type="OrthoDB" id="9789398at2"/>
<dbReference type="PRINTS" id="PR00080">
    <property type="entry name" value="SDRFAMILY"/>
</dbReference>